<dbReference type="Proteomes" id="UP001167796">
    <property type="component" value="Unassembled WGS sequence"/>
</dbReference>
<dbReference type="EMBL" id="JAUQSX010000009">
    <property type="protein sequence ID" value="MDO7848188.1"/>
    <property type="molecule type" value="Genomic_DNA"/>
</dbReference>
<evidence type="ECO:0000313" key="2">
    <source>
        <dbReference type="Proteomes" id="UP001167796"/>
    </source>
</evidence>
<evidence type="ECO:0000313" key="1">
    <source>
        <dbReference type="EMBL" id="MDO7848188.1"/>
    </source>
</evidence>
<keyword evidence="2" id="KW-1185">Reference proteome</keyword>
<gene>
    <name evidence="1" type="ORF">Q5H92_17610</name>
</gene>
<sequence>MKKLLFLVLSIVLFTQEVDAQIRVEGVVWPPPSTQAQIEAAIEDGFHSGRIENGGAAWSNLMKQILVNDHRPIAPSVSVDLSSLSERGYYLDRTGTKNYCISQPESGLLFLVRVVSCDDLFHYGGCALGIISICRSDDVGPYQKLSKAQKRAYKNQLKQYLLSPGRLALKY</sequence>
<proteinExistence type="predicted"/>
<accession>A0ABT9AEC5</accession>
<organism evidence="1 2">
    <name type="scientific">Hymenobacter mellowenesis</name>
    <dbReference type="NCBI Taxonomy" id="3063995"/>
    <lineage>
        <taxon>Bacteria</taxon>
        <taxon>Pseudomonadati</taxon>
        <taxon>Bacteroidota</taxon>
        <taxon>Cytophagia</taxon>
        <taxon>Cytophagales</taxon>
        <taxon>Hymenobacteraceae</taxon>
        <taxon>Hymenobacter</taxon>
    </lineage>
</organism>
<protein>
    <submittedName>
        <fullName evidence="1">Uncharacterized protein</fullName>
    </submittedName>
</protein>
<reference evidence="1" key="1">
    <citation type="submission" date="2023-07" db="EMBL/GenBank/DDBJ databases">
        <authorList>
            <person name="Kim M.K."/>
        </authorList>
    </citation>
    <scope>NUCLEOTIDE SEQUENCE</scope>
    <source>
        <strain evidence="1">M29</strain>
    </source>
</reference>
<comment type="caution">
    <text evidence="1">The sequence shown here is derived from an EMBL/GenBank/DDBJ whole genome shotgun (WGS) entry which is preliminary data.</text>
</comment>
<dbReference type="RefSeq" id="WP_305012869.1">
    <property type="nucleotide sequence ID" value="NZ_JAUQSX010000009.1"/>
</dbReference>
<name>A0ABT9AEC5_9BACT</name>